<dbReference type="EMBL" id="PVNK01000119">
    <property type="protein sequence ID" value="PRQ02382.1"/>
    <property type="molecule type" value="Genomic_DNA"/>
</dbReference>
<proteinExistence type="predicted"/>
<comment type="caution">
    <text evidence="3">The sequence shown here is derived from an EMBL/GenBank/DDBJ whole genome shotgun (WGS) entry which is preliminary data.</text>
</comment>
<dbReference type="GO" id="GO:0043546">
    <property type="term" value="F:molybdopterin cofactor binding"/>
    <property type="evidence" value="ECO:0007669"/>
    <property type="project" value="TreeGrafter"/>
</dbReference>
<evidence type="ECO:0000313" key="4">
    <source>
        <dbReference type="Proteomes" id="UP000237968"/>
    </source>
</evidence>
<dbReference type="InterPro" id="IPR008335">
    <property type="entry name" value="Mopterin_OxRdtase_euk"/>
</dbReference>
<dbReference type="Gene3D" id="3.90.420.10">
    <property type="entry name" value="Oxidoreductase, molybdopterin-binding domain"/>
    <property type="match status" value="1"/>
</dbReference>
<dbReference type="GO" id="GO:0008482">
    <property type="term" value="F:sulfite oxidase activity"/>
    <property type="evidence" value="ECO:0007669"/>
    <property type="project" value="TreeGrafter"/>
</dbReference>
<organism evidence="3 4">
    <name type="scientific">Enhygromyxa salina</name>
    <dbReference type="NCBI Taxonomy" id="215803"/>
    <lineage>
        <taxon>Bacteria</taxon>
        <taxon>Pseudomonadati</taxon>
        <taxon>Myxococcota</taxon>
        <taxon>Polyangia</taxon>
        <taxon>Nannocystales</taxon>
        <taxon>Nannocystaceae</taxon>
        <taxon>Enhygromyxa</taxon>
    </lineage>
</organism>
<dbReference type="SUPFAM" id="SSF56524">
    <property type="entry name" value="Oxidoreductase molybdopterin-binding domain"/>
    <property type="match status" value="1"/>
</dbReference>
<dbReference type="InterPro" id="IPR036374">
    <property type="entry name" value="OxRdtase_Mopterin-bd_sf"/>
</dbReference>
<protein>
    <submittedName>
        <fullName evidence="3">Sulfoxide reductase catalytic subunit YedY</fullName>
        <ecNumber evidence="3">1.8.-.-</ecNumber>
    </submittedName>
</protein>
<dbReference type="PANTHER" id="PTHR19372:SF7">
    <property type="entry name" value="SULFITE OXIDASE, MITOCHONDRIAL"/>
    <property type="match status" value="1"/>
</dbReference>
<dbReference type="GO" id="GO:0020037">
    <property type="term" value="F:heme binding"/>
    <property type="evidence" value="ECO:0007669"/>
    <property type="project" value="TreeGrafter"/>
</dbReference>
<gene>
    <name evidence="3" type="primary">yedY_1</name>
    <name evidence="3" type="ORF">ENSA5_23090</name>
</gene>
<evidence type="ECO:0000313" key="3">
    <source>
        <dbReference type="EMBL" id="PRQ02382.1"/>
    </source>
</evidence>
<feature type="region of interest" description="Disordered" evidence="1">
    <location>
        <begin position="16"/>
        <end position="37"/>
    </location>
</feature>
<dbReference type="PANTHER" id="PTHR19372">
    <property type="entry name" value="SULFITE REDUCTASE"/>
    <property type="match status" value="1"/>
</dbReference>
<dbReference type="PRINTS" id="PR00407">
    <property type="entry name" value="EUMOPTERIN"/>
</dbReference>
<evidence type="ECO:0000259" key="2">
    <source>
        <dbReference type="Pfam" id="PF00174"/>
    </source>
</evidence>
<reference evidence="3 4" key="1">
    <citation type="submission" date="2018-03" db="EMBL/GenBank/DDBJ databases">
        <title>Draft Genome Sequences of the Obligatory Marine Myxobacteria Enhygromyxa salina SWB005.</title>
        <authorList>
            <person name="Poehlein A."/>
            <person name="Moghaddam J.A."/>
            <person name="Harms H."/>
            <person name="Alanjari M."/>
            <person name="Koenig G.M."/>
            <person name="Daniel R."/>
            <person name="Schaeberle T.F."/>
        </authorList>
    </citation>
    <scope>NUCLEOTIDE SEQUENCE [LARGE SCALE GENOMIC DNA]</scope>
    <source>
        <strain evidence="3 4">SWB005</strain>
    </source>
</reference>
<dbReference type="EC" id="1.8.-.-" evidence="3"/>
<dbReference type="Pfam" id="PF00174">
    <property type="entry name" value="Oxidored_molyb"/>
    <property type="match status" value="1"/>
</dbReference>
<name>A0A2S9YBF1_9BACT</name>
<feature type="domain" description="Oxidoreductase molybdopterin-binding" evidence="2">
    <location>
        <begin position="104"/>
        <end position="259"/>
    </location>
</feature>
<dbReference type="AlphaFoldDB" id="A0A2S9YBF1"/>
<dbReference type="GO" id="GO:0006790">
    <property type="term" value="P:sulfur compound metabolic process"/>
    <property type="evidence" value="ECO:0007669"/>
    <property type="project" value="TreeGrafter"/>
</dbReference>
<dbReference type="Proteomes" id="UP000237968">
    <property type="component" value="Unassembled WGS sequence"/>
</dbReference>
<keyword evidence="3" id="KW-0560">Oxidoreductase</keyword>
<sequence>MCVGGTTTLLFGCADAPGADEGEGTGDGAPTTGGGDECPDPFADGVMLGVLDGFVGEAQAAVGEFQGQGLDGRLALDLGTLEADGLIIDNADFFIRTALPDQLDLEQPWTINISGLVDAPLELSLAELAAMVQTSRVVLLECSGNGSNRAFGLISAAEWSGVLVADILELVSIQAEATAVLIAGFDEHSQPSSQSTPGCSWVFRFDELAAAGAMLVTHMNGEPLPPDHGQPLRLIIPGWYGCCNVKWVDSIRLVDDSEPATSQMLEFATRTHQTAAHALAADYSAAIMQQAAMPVRVEQWEVGGQILYKIVGIMWGGTELTDALAIRFDGDEPIPVEVCAPHVTNDTWTLWSYAWQPEAPGEYEITMAIDDPAIPTNRLDSGFYARRVRIEEI</sequence>
<accession>A0A2S9YBF1</accession>
<feature type="compositionally biased region" description="Gly residues" evidence="1">
    <location>
        <begin position="25"/>
        <end position="36"/>
    </location>
</feature>
<evidence type="ECO:0000256" key="1">
    <source>
        <dbReference type="SAM" id="MobiDB-lite"/>
    </source>
</evidence>
<dbReference type="InterPro" id="IPR000572">
    <property type="entry name" value="OxRdtase_Mopterin-bd_dom"/>
</dbReference>
<keyword evidence="4" id="KW-1185">Reference proteome</keyword>